<dbReference type="GO" id="GO:0032259">
    <property type="term" value="P:methylation"/>
    <property type="evidence" value="ECO:0007669"/>
    <property type="project" value="UniProtKB-KW"/>
</dbReference>
<proteinExistence type="predicted"/>
<reference evidence="2 3" key="1">
    <citation type="submission" date="2019-01" db="EMBL/GenBank/DDBJ databases">
        <authorList>
            <person name="Brito A."/>
        </authorList>
    </citation>
    <scope>NUCLEOTIDE SEQUENCE [LARGE SCALE GENOMIC DNA]</scope>
    <source>
        <strain evidence="2">1</strain>
    </source>
</reference>
<keyword evidence="2" id="KW-0489">Methyltransferase</keyword>
<dbReference type="Pfam" id="PF08241">
    <property type="entry name" value="Methyltransf_11"/>
    <property type="match status" value="1"/>
</dbReference>
<gene>
    <name evidence="2" type="ORF">H1P_190027</name>
</gene>
<feature type="domain" description="Methyltransferase type 11" evidence="1">
    <location>
        <begin position="115"/>
        <end position="164"/>
    </location>
</feature>
<dbReference type="EMBL" id="CAACVJ010000101">
    <property type="protein sequence ID" value="VEP13228.1"/>
    <property type="molecule type" value="Genomic_DNA"/>
</dbReference>
<dbReference type="AlphaFoldDB" id="A0A563VP32"/>
<keyword evidence="2" id="KW-0808">Transferase</keyword>
<dbReference type="InterPro" id="IPR029063">
    <property type="entry name" value="SAM-dependent_MTases_sf"/>
</dbReference>
<evidence type="ECO:0000259" key="1">
    <source>
        <dbReference type="Pfam" id="PF08241"/>
    </source>
</evidence>
<dbReference type="RefSeq" id="WP_144864412.1">
    <property type="nucleotide sequence ID" value="NZ_LR213780.1"/>
</dbReference>
<sequence>MNLKNQRQKLKKKAIPWIFKLKNLNKQQFNCPVCNYTGAFKDVNPPTGYRKHAQCPQCRALERHRIHYVVVKQLLESMDTSNLSMLHFAPEAFFRDLFATKFEKYETADLYMPNVDYQVDLQNLPFADRSYDFIFASHVLEHVSDDLKAISEIRRILKPHGIAVLPIPLVAETTIEYPEPNPYEEYHVRAPGLDYFDRYELYFNKVERISSDLLPQKHQLYVYEDRSQWPTKECPLRPAMYQEKYLDIVPVCYA</sequence>
<evidence type="ECO:0000313" key="2">
    <source>
        <dbReference type="EMBL" id="VEP13228.1"/>
    </source>
</evidence>
<dbReference type="OrthoDB" id="9768685at2"/>
<dbReference type="InterPro" id="IPR013216">
    <property type="entry name" value="Methyltransf_11"/>
</dbReference>
<organism evidence="2 3">
    <name type="scientific">Hyella patelloides LEGE 07179</name>
    <dbReference type="NCBI Taxonomy" id="945734"/>
    <lineage>
        <taxon>Bacteria</taxon>
        <taxon>Bacillati</taxon>
        <taxon>Cyanobacteriota</taxon>
        <taxon>Cyanophyceae</taxon>
        <taxon>Pleurocapsales</taxon>
        <taxon>Hyellaceae</taxon>
        <taxon>Hyella</taxon>
    </lineage>
</organism>
<evidence type="ECO:0000313" key="3">
    <source>
        <dbReference type="Proteomes" id="UP000320055"/>
    </source>
</evidence>
<protein>
    <submittedName>
        <fullName evidence="2">Methyltransferase type 11</fullName>
    </submittedName>
</protein>
<dbReference type="SUPFAM" id="SSF53335">
    <property type="entry name" value="S-adenosyl-L-methionine-dependent methyltransferases"/>
    <property type="match status" value="1"/>
</dbReference>
<keyword evidence="3" id="KW-1185">Reference proteome</keyword>
<accession>A0A563VP32</accession>
<name>A0A563VP32_9CYAN</name>
<dbReference type="CDD" id="cd02440">
    <property type="entry name" value="AdoMet_MTases"/>
    <property type="match status" value="1"/>
</dbReference>
<dbReference type="GO" id="GO:0008757">
    <property type="term" value="F:S-adenosylmethionine-dependent methyltransferase activity"/>
    <property type="evidence" value="ECO:0007669"/>
    <property type="project" value="InterPro"/>
</dbReference>
<dbReference type="Gene3D" id="3.40.50.150">
    <property type="entry name" value="Vaccinia Virus protein VP39"/>
    <property type="match status" value="1"/>
</dbReference>
<dbReference type="Proteomes" id="UP000320055">
    <property type="component" value="Unassembled WGS sequence"/>
</dbReference>